<dbReference type="Pfam" id="PF13274">
    <property type="entry name" value="SocA_Panacea"/>
    <property type="match status" value="1"/>
</dbReference>
<dbReference type="EMBL" id="JAGETX010000009">
    <property type="protein sequence ID" value="MBO3272018.1"/>
    <property type="molecule type" value="Genomic_DNA"/>
</dbReference>
<evidence type="ECO:0000259" key="1">
    <source>
        <dbReference type="Pfam" id="PF13274"/>
    </source>
</evidence>
<dbReference type="RefSeq" id="WP_208308295.1">
    <property type="nucleotide sequence ID" value="NZ_JAGETX010000009.1"/>
</dbReference>
<feature type="domain" description="Antitoxin SocA-like Panacea" evidence="1">
    <location>
        <begin position="209"/>
        <end position="323"/>
    </location>
</feature>
<protein>
    <submittedName>
        <fullName evidence="2">DUF4065 domain-containing protein</fullName>
    </submittedName>
</protein>
<reference evidence="2 3" key="1">
    <citation type="submission" date="2021-03" db="EMBL/GenBank/DDBJ databases">
        <authorList>
            <person name="Kim M.K."/>
        </authorList>
    </citation>
    <scope>NUCLEOTIDE SEQUENCE [LARGE SCALE GENOMIC DNA]</scope>
    <source>
        <strain evidence="2 3">BT507</strain>
    </source>
</reference>
<proteinExistence type="predicted"/>
<name>A0ABS3TF74_9BACT</name>
<organism evidence="2 3">
    <name type="scientific">Hymenobacter defluvii</name>
    <dbReference type="NCBI Taxonomy" id="2054411"/>
    <lineage>
        <taxon>Bacteria</taxon>
        <taxon>Pseudomonadati</taxon>
        <taxon>Bacteroidota</taxon>
        <taxon>Cytophagia</taxon>
        <taxon>Cytophagales</taxon>
        <taxon>Hymenobacteraceae</taxon>
        <taxon>Hymenobacter</taxon>
    </lineage>
</organism>
<keyword evidence="3" id="KW-1185">Reference proteome</keyword>
<dbReference type="InterPro" id="IPR022452">
    <property type="entry name" value="MqsA"/>
</dbReference>
<evidence type="ECO:0000313" key="3">
    <source>
        <dbReference type="Proteomes" id="UP000670527"/>
    </source>
</evidence>
<sequence length="345" mass="39978">MIKPRIESPFSDGDATLHWEADTQAFRKEEFHYCYHYYECDETGERFVTPELANLNTAQIYNQYRSKHRFLFPDQIKALREQYELTAARMSLVLDLGANQYRHYEDGEMPSASNANLLRLASDPAAFRRLVDAHQADLRPTEYQKLCSRLDQLSQPIASYGQAAGLPVSTALAEEPNEFTGFATPDFTKFAEMVLFFFQPLRHLGTVKLWKLMFYSDFWHYRLTGKAISGFRYQALPHGPVPRQYEMHIGAMVDEQLLNRVIDTDRIRTDGNGPVIWYAPARPSQTEVFTASEHTVLQEVLQKLGYKKRSEVEDLSHEEQAWQDNEATFDRISYQAYAYDLKALL</sequence>
<accession>A0ABS3TF74</accession>
<dbReference type="InterPro" id="IPR025272">
    <property type="entry name" value="SocA_Panacea"/>
</dbReference>
<gene>
    <name evidence="2" type="ORF">J4D97_15265</name>
</gene>
<comment type="caution">
    <text evidence="2">The sequence shown here is derived from an EMBL/GenBank/DDBJ whole genome shotgun (WGS) entry which is preliminary data.</text>
</comment>
<dbReference type="InterPro" id="IPR010982">
    <property type="entry name" value="Lambda_DNA-bd_dom_sf"/>
</dbReference>
<evidence type="ECO:0000313" key="2">
    <source>
        <dbReference type="EMBL" id="MBO3272018.1"/>
    </source>
</evidence>
<dbReference type="NCBIfam" id="TIGR03830">
    <property type="entry name" value="CxxCG_CxxCG_HTH"/>
    <property type="match status" value="1"/>
</dbReference>
<dbReference type="Proteomes" id="UP000670527">
    <property type="component" value="Unassembled WGS sequence"/>
</dbReference>
<dbReference type="Gene3D" id="1.10.260.40">
    <property type="entry name" value="lambda repressor-like DNA-binding domains"/>
    <property type="match status" value="1"/>
</dbReference>